<feature type="compositionally biased region" description="Basic and acidic residues" evidence="1">
    <location>
        <begin position="210"/>
        <end position="222"/>
    </location>
</feature>
<sequence length="222" mass="23894">MDGLLAGLHGIQLGIDRGHDGVLILRVAGQRLGALAFIDRMAGAQRGKGVILARPPRTAALAQQEHDEPVVEMPPGAEQASGRDDRPLLPLDRARQQAIFQPGNPPINRRLPRRGKALGPRHLPQLIARLHAHPDRQPGLSDDACRSERRDKGTLQVRRDRIAPGLLVDIGGKAQQRIIRCGRFSGKGGAAGPPRRARGLAGKGRALGGGERERGGRNRGER</sequence>
<feature type="compositionally biased region" description="Basic and acidic residues" evidence="1">
    <location>
        <begin position="143"/>
        <end position="153"/>
    </location>
</feature>
<gene>
    <name evidence="2" type="ORF">WG900_00495</name>
</gene>
<name>A0ABU8S356_9SPHN</name>
<reference evidence="2 3" key="1">
    <citation type="submission" date="2024-03" db="EMBL/GenBank/DDBJ databases">
        <authorList>
            <person name="Jo J.-H."/>
        </authorList>
    </citation>
    <scope>NUCLEOTIDE SEQUENCE [LARGE SCALE GENOMIC DNA]</scope>
    <source>
        <strain evidence="2 3">AS3R-12</strain>
    </source>
</reference>
<feature type="region of interest" description="Disordered" evidence="1">
    <location>
        <begin position="183"/>
        <end position="222"/>
    </location>
</feature>
<dbReference type="EMBL" id="JBBHJY010000001">
    <property type="protein sequence ID" value="MEJ6008388.1"/>
    <property type="molecule type" value="Genomic_DNA"/>
</dbReference>
<evidence type="ECO:0000313" key="2">
    <source>
        <dbReference type="EMBL" id="MEJ6008388.1"/>
    </source>
</evidence>
<feature type="region of interest" description="Disordered" evidence="1">
    <location>
        <begin position="132"/>
        <end position="153"/>
    </location>
</feature>
<protein>
    <submittedName>
        <fullName evidence="2">Uncharacterized protein</fullName>
    </submittedName>
</protein>
<feature type="region of interest" description="Disordered" evidence="1">
    <location>
        <begin position="63"/>
        <end position="85"/>
    </location>
</feature>
<proteinExistence type="predicted"/>
<comment type="caution">
    <text evidence="2">The sequence shown here is derived from an EMBL/GenBank/DDBJ whole genome shotgun (WGS) entry which is preliminary data.</text>
</comment>
<keyword evidence="3" id="KW-1185">Reference proteome</keyword>
<dbReference type="Proteomes" id="UP001379235">
    <property type="component" value="Unassembled WGS sequence"/>
</dbReference>
<accession>A0ABU8S356</accession>
<evidence type="ECO:0000256" key="1">
    <source>
        <dbReference type="SAM" id="MobiDB-lite"/>
    </source>
</evidence>
<evidence type="ECO:0000313" key="3">
    <source>
        <dbReference type="Proteomes" id="UP001379235"/>
    </source>
</evidence>
<organism evidence="2 3">
    <name type="scientific">Novosphingobium aquae</name>
    <dbReference type="NCBI Taxonomy" id="3133435"/>
    <lineage>
        <taxon>Bacteria</taxon>
        <taxon>Pseudomonadati</taxon>
        <taxon>Pseudomonadota</taxon>
        <taxon>Alphaproteobacteria</taxon>
        <taxon>Sphingomonadales</taxon>
        <taxon>Sphingomonadaceae</taxon>
        <taxon>Novosphingobium</taxon>
    </lineage>
</organism>
<dbReference type="RefSeq" id="WP_339963927.1">
    <property type="nucleotide sequence ID" value="NZ_JBBHJY010000001.1"/>
</dbReference>